<sequence length="92" mass="10215">MDDRLYALLTEQMKHATDLLSAQIQSLEAKVVYQTDLFHQRLTLLEEGMRDHEMRLRAATEGVTQFKLFSGLASGSSGLMSLVALIKAFLGG</sequence>
<dbReference type="OrthoDB" id="9982944at2"/>
<proteinExistence type="predicted"/>
<dbReference type="RefSeq" id="WP_087861555.1">
    <property type="nucleotide sequence ID" value="NZ_LT859958.1"/>
</dbReference>
<dbReference type="EMBL" id="LT859958">
    <property type="protein sequence ID" value="SMX53628.1"/>
    <property type="molecule type" value="Genomic_DNA"/>
</dbReference>
<name>A0A1Y6K436_9CHLR</name>
<protein>
    <submittedName>
        <fullName evidence="1">Uncharacterized protein</fullName>
    </submittedName>
</protein>
<dbReference type="KEGG" id="abat:CFX1CAM_0562"/>
<evidence type="ECO:0000313" key="1">
    <source>
        <dbReference type="EMBL" id="SMX53628.1"/>
    </source>
</evidence>
<keyword evidence="2" id="KW-1185">Reference proteome</keyword>
<dbReference type="AlphaFoldDB" id="A0A1Y6K436"/>
<dbReference type="Proteomes" id="UP000195514">
    <property type="component" value="Chromosome I"/>
</dbReference>
<organism evidence="1 2">
    <name type="scientific">Candidatus Brevifilum fermentans</name>
    <dbReference type="NCBI Taxonomy" id="1986204"/>
    <lineage>
        <taxon>Bacteria</taxon>
        <taxon>Bacillati</taxon>
        <taxon>Chloroflexota</taxon>
        <taxon>Anaerolineae</taxon>
        <taxon>Anaerolineales</taxon>
        <taxon>Anaerolineaceae</taxon>
        <taxon>Candidatus Brevifilum</taxon>
    </lineage>
</organism>
<gene>
    <name evidence="1" type="ORF">CFX1CAM_0562</name>
</gene>
<accession>A0A1Y6K436</accession>
<reference evidence="2" key="1">
    <citation type="submission" date="2017-05" db="EMBL/GenBank/DDBJ databases">
        <authorList>
            <person name="Kirkegaard R."/>
            <person name="Mcilroy J S."/>
        </authorList>
    </citation>
    <scope>NUCLEOTIDE SEQUENCE [LARGE SCALE GENOMIC DNA]</scope>
</reference>
<evidence type="ECO:0000313" key="2">
    <source>
        <dbReference type="Proteomes" id="UP000195514"/>
    </source>
</evidence>